<accession>A0A640V0C7</accession>
<dbReference type="GO" id="GO:0031412">
    <property type="term" value="P:gas vesicle organization"/>
    <property type="evidence" value="ECO:0007669"/>
    <property type="project" value="InterPro"/>
</dbReference>
<comment type="caution">
    <text evidence="2">The sequence shown here is derived from an EMBL/GenBank/DDBJ whole genome shotgun (WGS) entry which is preliminary data.</text>
</comment>
<dbReference type="OrthoDB" id="163447at2"/>
<protein>
    <submittedName>
        <fullName evidence="2">Gas vesicle protein</fullName>
    </submittedName>
</protein>
<reference evidence="2 3" key="1">
    <citation type="submission" date="2019-12" db="EMBL/GenBank/DDBJ databases">
        <title>Whole genome shotgun sequence of Streptomyces tubercidicus NBRC 13090.</title>
        <authorList>
            <person name="Ichikawa N."/>
            <person name="Kimura A."/>
            <person name="Kitahashi Y."/>
            <person name="Komaki H."/>
            <person name="Tamura T."/>
        </authorList>
    </citation>
    <scope>NUCLEOTIDE SEQUENCE [LARGE SCALE GENOMIC DNA]</scope>
    <source>
        <strain evidence="2 3">NBRC 13090</strain>
    </source>
</reference>
<dbReference type="PIRSF" id="PIRSF028743">
    <property type="entry name" value="GvpO_protein"/>
    <property type="match status" value="1"/>
</dbReference>
<feature type="region of interest" description="Disordered" evidence="1">
    <location>
        <begin position="1"/>
        <end position="22"/>
    </location>
</feature>
<evidence type="ECO:0000313" key="3">
    <source>
        <dbReference type="Proteomes" id="UP000431826"/>
    </source>
</evidence>
<dbReference type="EMBL" id="BLIR01000003">
    <property type="protein sequence ID" value="GFE41833.1"/>
    <property type="molecule type" value="Genomic_DNA"/>
</dbReference>
<keyword evidence="3" id="KW-1185">Reference proteome</keyword>
<dbReference type="InterPro" id="IPR008634">
    <property type="entry name" value="Gas-vesicle_GvpO"/>
</dbReference>
<organism evidence="2 3">
    <name type="scientific">Streptomyces tubercidicus</name>
    <dbReference type="NCBI Taxonomy" id="47759"/>
    <lineage>
        <taxon>Bacteria</taxon>
        <taxon>Bacillati</taxon>
        <taxon>Actinomycetota</taxon>
        <taxon>Actinomycetes</taxon>
        <taxon>Kitasatosporales</taxon>
        <taxon>Streptomycetaceae</taxon>
        <taxon>Streptomyces</taxon>
    </lineage>
</organism>
<proteinExistence type="predicted"/>
<sequence>MATEESTEREKAHGDGPERIAAPTAMHHASGQLAQLLQCEPGSVSALKPTDDGWLADVEVVEIERVPDTSSVMASYRVYLDEQGQLVGYERTRRYGRGQIDR</sequence>
<feature type="compositionally biased region" description="Basic and acidic residues" evidence="1">
    <location>
        <begin position="1"/>
        <end position="18"/>
    </location>
</feature>
<evidence type="ECO:0000256" key="1">
    <source>
        <dbReference type="SAM" id="MobiDB-lite"/>
    </source>
</evidence>
<dbReference type="RefSeq" id="WP_159748859.1">
    <property type="nucleotide sequence ID" value="NZ_BLIR01000003.1"/>
</dbReference>
<gene>
    <name evidence="2" type="ORF">Stube_65060</name>
</gene>
<dbReference type="GeneID" id="96287562"/>
<evidence type="ECO:0000313" key="2">
    <source>
        <dbReference type="EMBL" id="GFE41833.1"/>
    </source>
</evidence>
<dbReference type="Pfam" id="PF05800">
    <property type="entry name" value="GvpO"/>
    <property type="match status" value="1"/>
</dbReference>
<dbReference type="Proteomes" id="UP000431826">
    <property type="component" value="Unassembled WGS sequence"/>
</dbReference>
<dbReference type="AlphaFoldDB" id="A0A640V0C7"/>
<name>A0A640V0C7_9ACTN</name>